<dbReference type="AlphaFoldDB" id="A0A6A0A0M0"/>
<proteinExistence type="predicted"/>
<feature type="non-terminal residue" evidence="2">
    <location>
        <position position="1"/>
    </location>
</feature>
<accession>A0A6A0A0M0</accession>
<dbReference type="Proteomes" id="UP000485058">
    <property type="component" value="Unassembled WGS sequence"/>
</dbReference>
<evidence type="ECO:0000313" key="3">
    <source>
        <dbReference type="Proteomes" id="UP000485058"/>
    </source>
</evidence>
<organism evidence="2 3">
    <name type="scientific">Haematococcus lacustris</name>
    <name type="common">Green alga</name>
    <name type="synonym">Haematococcus pluvialis</name>
    <dbReference type="NCBI Taxonomy" id="44745"/>
    <lineage>
        <taxon>Eukaryota</taxon>
        <taxon>Viridiplantae</taxon>
        <taxon>Chlorophyta</taxon>
        <taxon>core chlorophytes</taxon>
        <taxon>Chlorophyceae</taxon>
        <taxon>CS clade</taxon>
        <taxon>Chlamydomonadales</taxon>
        <taxon>Haematococcaceae</taxon>
        <taxon>Haematococcus</taxon>
    </lineage>
</organism>
<name>A0A6A0A0M0_HAELA</name>
<protein>
    <submittedName>
        <fullName evidence="2">Uncharacterized protein</fullName>
    </submittedName>
</protein>
<gene>
    <name evidence="2" type="ORF">HaLaN_22720</name>
</gene>
<sequence length="101" mass="10726">RSGRQEAEQQQLLEWFGATHPTPTPGCEGHRLTALARARYQARAEAPSWLNPETSHPHCTASSPQSYSHPAAGLSQEGTHAPDIVNTPLPHTAGAGKAAGR</sequence>
<dbReference type="EMBL" id="BLLF01002651">
    <property type="protein sequence ID" value="GFH24854.1"/>
    <property type="molecule type" value="Genomic_DNA"/>
</dbReference>
<reference evidence="2 3" key="1">
    <citation type="submission" date="2020-02" db="EMBL/GenBank/DDBJ databases">
        <title>Draft genome sequence of Haematococcus lacustris strain NIES-144.</title>
        <authorList>
            <person name="Morimoto D."/>
            <person name="Nakagawa S."/>
            <person name="Yoshida T."/>
            <person name="Sawayama S."/>
        </authorList>
    </citation>
    <scope>NUCLEOTIDE SEQUENCE [LARGE SCALE GENOMIC DNA]</scope>
    <source>
        <strain evidence="2 3">NIES-144</strain>
    </source>
</reference>
<keyword evidence="3" id="KW-1185">Reference proteome</keyword>
<feature type="region of interest" description="Disordered" evidence="1">
    <location>
        <begin position="39"/>
        <end position="101"/>
    </location>
</feature>
<comment type="caution">
    <text evidence="2">The sequence shown here is derived from an EMBL/GenBank/DDBJ whole genome shotgun (WGS) entry which is preliminary data.</text>
</comment>
<evidence type="ECO:0000256" key="1">
    <source>
        <dbReference type="SAM" id="MobiDB-lite"/>
    </source>
</evidence>
<feature type="non-terminal residue" evidence="2">
    <location>
        <position position="101"/>
    </location>
</feature>
<evidence type="ECO:0000313" key="2">
    <source>
        <dbReference type="EMBL" id="GFH24854.1"/>
    </source>
</evidence>